<dbReference type="EMBL" id="JAHUTJ010042823">
    <property type="protein sequence ID" value="MED6281294.1"/>
    <property type="molecule type" value="Genomic_DNA"/>
</dbReference>
<sequence length="72" mass="8679">MTVCFRLPFCPRETPFNLQELSLCTWLHLESFYDLRFPPTRRLDLSPPDVRIYAEPWPLRSPKDRTLWPSTK</sequence>
<protein>
    <submittedName>
        <fullName evidence="1">Uncharacterized protein</fullName>
    </submittedName>
</protein>
<comment type="caution">
    <text evidence="1">The sequence shown here is derived from an EMBL/GenBank/DDBJ whole genome shotgun (WGS) entry which is preliminary data.</text>
</comment>
<evidence type="ECO:0000313" key="1">
    <source>
        <dbReference type="EMBL" id="MED6281294.1"/>
    </source>
</evidence>
<proteinExistence type="predicted"/>
<gene>
    <name evidence="1" type="ORF">CHARACLAT_019886</name>
</gene>
<evidence type="ECO:0000313" key="2">
    <source>
        <dbReference type="Proteomes" id="UP001352852"/>
    </source>
</evidence>
<dbReference type="Proteomes" id="UP001352852">
    <property type="component" value="Unassembled WGS sequence"/>
</dbReference>
<organism evidence="1 2">
    <name type="scientific">Characodon lateralis</name>
    <dbReference type="NCBI Taxonomy" id="208331"/>
    <lineage>
        <taxon>Eukaryota</taxon>
        <taxon>Metazoa</taxon>
        <taxon>Chordata</taxon>
        <taxon>Craniata</taxon>
        <taxon>Vertebrata</taxon>
        <taxon>Euteleostomi</taxon>
        <taxon>Actinopterygii</taxon>
        <taxon>Neopterygii</taxon>
        <taxon>Teleostei</taxon>
        <taxon>Neoteleostei</taxon>
        <taxon>Acanthomorphata</taxon>
        <taxon>Ovalentaria</taxon>
        <taxon>Atherinomorphae</taxon>
        <taxon>Cyprinodontiformes</taxon>
        <taxon>Goodeidae</taxon>
        <taxon>Characodon</taxon>
    </lineage>
</organism>
<accession>A0ABU7E3Z6</accession>
<keyword evidence="2" id="KW-1185">Reference proteome</keyword>
<name>A0ABU7E3Z6_9TELE</name>
<reference evidence="1 2" key="1">
    <citation type="submission" date="2021-06" db="EMBL/GenBank/DDBJ databases">
        <authorList>
            <person name="Palmer J.M."/>
        </authorList>
    </citation>
    <scope>NUCLEOTIDE SEQUENCE [LARGE SCALE GENOMIC DNA]</scope>
    <source>
        <strain evidence="1 2">CL_MEX2019</strain>
        <tissue evidence="1">Muscle</tissue>
    </source>
</reference>